<feature type="transmembrane region" description="Helical" evidence="2">
    <location>
        <begin position="7"/>
        <end position="28"/>
    </location>
</feature>
<evidence type="ECO:0000256" key="2">
    <source>
        <dbReference type="SAM" id="Phobius"/>
    </source>
</evidence>
<dbReference type="InterPro" id="IPR022742">
    <property type="entry name" value="Hydrolase_4"/>
</dbReference>
<gene>
    <name evidence="4" type="ORF">ON006_00740</name>
</gene>
<dbReference type="InterPro" id="IPR002471">
    <property type="entry name" value="Pept_S9_AS"/>
</dbReference>
<dbReference type="GO" id="GO:0004252">
    <property type="term" value="F:serine-type endopeptidase activity"/>
    <property type="evidence" value="ECO:0007669"/>
    <property type="project" value="InterPro"/>
</dbReference>
<reference evidence="4" key="1">
    <citation type="submission" date="2022-11" db="EMBL/GenBank/DDBJ databases">
        <title>Dyadobacter pollutisoli sp. nov., isolated from plastic dumped soil.</title>
        <authorList>
            <person name="Kim J.M."/>
            <person name="Kim K.R."/>
            <person name="Lee J.K."/>
            <person name="Hao L."/>
            <person name="Jeon C.O."/>
        </authorList>
    </citation>
    <scope>NUCLEOTIDE SEQUENCE</scope>
    <source>
        <strain evidence="4">U1</strain>
    </source>
</reference>
<dbReference type="AlphaFoldDB" id="A0A9E8SLR6"/>
<dbReference type="PROSITE" id="PS00708">
    <property type="entry name" value="PRO_ENDOPEP_SER"/>
    <property type="match status" value="1"/>
</dbReference>
<keyword evidence="5" id="KW-1185">Reference proteome</keyword>
<organism evidence="4 5">
    <name type="scientific">Dyadobacter pollutisoli</name>
    <dbReference type="NCBI Taxonomy" id="2910158"/>
    <lineage>
        <taxon>Bacteria</taxon>
        <taxon>Pseudomonadati</taxon>
        <taxon>Bacteroidota</taxon>
        <taxon>Cytophagia</taxon>
        <taxon>Cytophagales</taxon>
        <taxon>Spirosomataceae</taxon>
        <taxon>Dyadobacter</taxon>
    </lineage>
</organism>
<dbReference type="GO" id="GO:0006508">
    <property type="term" value="P:proteolysis"/>
    <property type="evidence" value="ECO:0007669"/>
    <property type="project" value="InterPro"/>
</dbReference>
<keyword evidence="1 4" id="KW-0378">Hydrolase</keyword>
<proteinExistence type="predicted"/>
<dbReference type="EMBL" id="CP112998">
    <property type="protein sequence ID" value="WAC12494.1"/>
    <property type="molecule type" value="Genomic_DNA"/>
</dbReference>
<dbReference type="Gene3D" id="3.40.50.1820">
    <property type="entry name" value="alpha/beta hydrolase"/>
    <property type="match status" value="1"/>
</dbReference>
<dbReference type="InterPro" id="IPR053145">
    <property type="entry name" value="AB_hydrolase_Est10"/>
</dbReference>
<keyword evidence="2" id="KW-0812">Transmembrane</keyword>
<evidence type="ECO:0000313" key="4">
    <source>
        <dbReference type="EMBL" id="WAC12494.1"/>
    </source>
</evidence>
<dbReference type="PANTHER" id="PTHR43265:SF1">
    <property type="entry name" value="ESTERASE ESTD"/>
    <property type="match status" value="1"/>
</dbReference>
<dbReference type="GO" id="GO:0052689">
    <property type="term" value="F:carboxylic ester hydrolase activity"/>
    <property type="evidence" value="ECO:0007669"/>
    <property type="project" value="TreeGrafter"/>
</dbReference>
<sequence>MKKPSQFEIVCIILVIAAFVFLFGRSILREEKVTFMPQEPKPPFPYLQEYITFENPRAKIKLAGTLTLPAGEGNFPAVILISGGGPSDRNVESMGHKPFLVIADHLTRNGIAVLRFDDRGVKLSQGDYLSATSADFADDVESAIGYLKTRKEINSRQIGLAGHSEGGLIAPIVAARSQDVAFVIMLAGPGIPGDSSILLQMAVLQRVRKYPEGQIQHAQAVFGGVLNIVKHSSDRTILRERLKQYINANLDSLAAFTSDSASLAQARTTVIKNFSSVWTQFLVKWNPAPTLEKVTCPILALIGEKDYQVPAREHFSGIRRAAQKSGNKNVKLVELPNLNHLFQNSKTGGPEEYYKTAETFSPVALAEMTNWILQTTH</sequence>
<dbReference type="Proteomes" id="UP001164653">
    <property type="component" value="Chromosome"/>
</dbReference>
<keyword evidence="2" id="KW-1133">Transmembrane helix</keyword>
<dbReference type="PANTHER" id="PTHR43265">
    <property type="entry name" value="ESTERASE ESTD"/>
    <property type="match status" value="1"/>
</dbReference>
<name>A0A9E8SLR6_9BACT</name>
<evidence type="ECO:0000313" key="5">
    <source>
        <dbReference type="Proteomes" id="UP001164653"/>
    </source>
</evidence>
<dbReference type="InterPro" id="IPR029058">
    <property type="entry name" value="AB_hydrolase_fold"/>
</dbReference>
<dbReference type="RefSeq" id="WP_244825145.1">
    <property type="nucleotide sequence ID" value="NZ_CP112998.1"/>
</dbReference>
<dbReference type="KEGG" id="dpf:ON006_00740"/>
<evidence type="ECO:0000256" key="1">
    <source>
        <dbReference type="ARBA" id="ARBA00022801"/>
    </source>
</evidence>
<protein>
    <submittedName>
        <fullName evidence="4">Alpha/beta fold hydrolase</fullName>
    </submittedName>
</protein>
<feature type="domain" description="Serine aminopeptidase S33" evidence="3">
    <location>
        <begin position="102"/>
        <end position="342"/>
    </location>
</feature>
<keyword evidence="2" id="KW-0472">Membrane</keyword>
<dbReference type="Pfam" id="PF12146">
    <property type="entry name" value="Hydrolase_4"/>
    <property type="match status" value="1"/>
</dbReference>
<evidence type="ECO:0000259" key="3">
    <source>
        <dbReference type="Pfam" id="PF12146"/>
    </source>
</evidence>
<accession>A0A9E8SLR6</accession>
<dbReference type="SUPFAM" id="SSF53474">
    <property type="entry name" value="alpha/beta-Hydrolases"/>
    <property type="match status" value="1"/>
</dbReference>